<sequence>MPFIHKQISREHAESEMTQLVQNNVPAKIRYLRGPVFSRPMYGVWVEEEDLQDALRVLDMVEVVPDSEPEPPYETILACPRCEKRRVECPDDNPPRWLFFVSVFLLMIPKMIWFFCRSMKGSKKRCGYCGNEWRSKP</sequence>
<dbReference type="RefSeq" id="WP_096054647.1">
    <property type="nucleotide sequence ID" value="NZ_CP023344.1"/>
</dbReference>
<name>A0A290Q2W9_9BACT</name>
<organism evidence="2 3">
    <name type="scientific">Nibricoccus aquaticus</name>
    <dbReference type="NCBI Taxonomy" id="2576891"/>
    <lineage>
        <taxon>Bacteria</taxon>
        <taxon>Pseudomonadati</taxon>
        <taxon>Verrucomicrobiota</taxon>
        <taxon>Opitutia</taxon>
        <taxon>Opitutales</taxon>
        <taxon>Opitutaceae</taxon>
        <taxon>Nibricoccus</taxon>
    </lineage>
</organism>
<dbReference type="OrthoDB" id="9899336at2"/>
<keyword evidence="1" id="KW-0472">Membrane</keyword>
<dbReference type="Proteomes" id="UP000217265">
    <property type="component" value="Chromosome"/>
</dbReference>
<keyword evidence="1" id="KW-0812">Transmembrane</keyword>
<reference evidence="2 3" key="1">
    <citation type="submission" date="2017-09" db="EMBL/GenBank/DDBJ databases">
        <title>Complete genome sequence of Verrucomicrobial strain HZ-65, isolated from freshwater.</title>
        <authorList>
            <person name="Choi A."/>
        </authorList>
    </citation>
    <scope>NUCLEOTIDE SEQUENCE [LARGE SCALE GENOMIC DNA]</scope>
    <source>
        <strain evidence="2 3">HZ-65</strain>
    </source>
</reference>
<dbReference type="KEGG" id="vbh:CMV30_03010"/>
<gene>
    <name evidence="2" type="ORF">CMV30_03010</name>
</gene>
<protein>
    <submittedName>
        <fullName evidence="2">Uncharacterized protein</fullName>
    </submittedName>
</protein>
<feature type="transmembrane region" description="Helical" evidence="1">
    <location>
        <begin position="97"/>
        <end position="116"/>
    </location>
</feature>
<evidence type="ECO:0000256" key="1">
    <source>
        <dbReference type="SAM" id="Phobius"/>
    </source>
</evidence>
<keyword evidence="1" id="KW-1133">Transmembrane helix</keyword>
<accession>A0A290Q2W9</accession>
<dbReference type="AlphaFoldDB" id="A0A290Q2W9"/>
<evidence type="ECO:0000313" key="3">
    <source>
        <dbReference type="Proteomes" id="UP000217265"/>
    </source>
</evidence>
<keyword evidence="3" id="KW-1185">Reference proteome</keyword>
<proteinExistence type="predicted"/>
<dbReference type="EMBL" id="CP023344">
    <property type="protein sequence ID" value="ATC63015.1"/>
    <property type="molecule type" value="Genomic_DNA"/>
</dbReference>
<evidence type="ECO:0000313" key="2">
    <source>
        <dbReference type="EMBL" id="ATC63015.1"/>
    </source>
</evidence>